<dbReference type="Gene3D" id="6.10.250.690">
    <property type="match status" value="1"/>
</dbReference>
<comment type="subcellular location">
    <subcellularLocation>
        <location evidence="1">Cytoplasm</location>
    </subcellularLocation>
</comment>
<dbReference type="RefSeq" id="WP_122161537.1">
    <property type="nucleotide sequence ID" value="NZ_CP033231.1"/>
</dbReference>
<evidence type="ECO:0000256" key="4">
    <source>
        <dbReference type="ARBA" id="ARBA00023012"/>
    </source>
</evidence>
<keyword evidence="17" id="KW-1185">Reference proteome</keyword>
<evidence type="ECO:0000256" key="11">
    <source>
        <dbReference type="PROSITE-ProRule" id="PRU01091"/>
    </source>
</evidence>
<reference evidence="14" key="1">
    <citation type="submission" date="2023-07" db="EMBL/GenBank/DDBJ databases">
        <title>Genomic Encyclopedia of Type Strains, Phase IV (KMG-IV): sequencing the most valuable type-strain genomes for metagenomic binning, comparative biology and taxonomic classification.</title>
        <authorList>
            <person name="Goeker M."/>
        </authorList>
    </citation>
    <scope>NUCLEOTIDE SEQUENCE</scope>
    <source>
        <strain evidence="14">DSM 19569</strain>
    </source>
</reference>
<reference evidence="15" key="2">
    <citation type="submission" date="2024-06" db="EMBL/GenBank/DDBJ databases">
        <authorList>
            <person name="Campbell A.G."/>
        </authorList>
    </citation>
    <scope>NUCLEOTIDE SEQUENCE</scope>
    <source>
        <strain evidence="15">EM17</strain>
    </source>
</reference>
<dbReference type="SMART" id="SM00862">
    <property type="entry name" value="Trans_reg_C"/>
    <property type="match status" value="1"/>
</dbReference>
<dbReference type="SUPFAM" id="SSF52172">
    <property type="entry name" value="CheY-like"/>
    <property type="match status" value="1"/>
</dbReference>
<dbReference type="PANTHER" id="PTHR48111:SF4">
    <property type="entry name" value="DNA-BINDING DUAL TRANSCRIPTIONAL REGULATOR OMPR"/>
    <property type="match status" value="1"/>
</dbReference>
<dbReference type="Pfam" id="PF00486">
    <property type="entry name" value="Trans_reg_C"/>
    <property type="match status" value="1"/>
</dbReference>
<dbReference type="InterPro" id="IPR001867">
    <property type="entry name" value="OmpR/PhoB-type_DNA-bd"/>
</dbReference>
<keyword evidence="2" id="KW-0963">Cytoplasm</keyword>
<dbReference type="PROSITE" id="PS50110">
    <property type="entry name" value="RESPONSE_REGULATORY"/>
    <property type="match status" value="1"/>
</dbReference>
<comment type="caution">
    <text evidence="14">The sequence shown here is derived from an EMBL/GenBank/DDBJ whole genome shotgun (WGS) entry which is preliminary data.</text>
</comment>
<keyword evidence="8" id="KW-0804">Transcription</keyword>
<name>A0AAJ1TWI4_9HYPH</name>
<dbReference type="CDD" id="cd00383">
    <property type="entry name" value="trans_reg_C"/>
    <property type="match status" value="1"/>
</dbReference>
<keyword evidence="6 11" id="KW-0238">DNA-binding</keyword>
<evidence type="ECO:0000313" key="17">
    <source>
        <dbReference type="Proteomes" id="UP001432995"/>
    </source>
</evidence>
<evidence type="ECO:0000256" key="5">
    <source>
        <dbReference type="ARBA" id="ARBA00023015"/>
    </source>
</evidence>
<dbReference type="AlphaFoldDB" id="A0AAJ1TWI4"/>
<feature type="domain" description="Response regulatory" evidence="12">
    <location>
        <begin position="7"/>
        <end position="122"/>
    </location>
</feature>
<evidence type="ECO:0000259" key="12">
    <source>
        <dbReference type="PROSITE" id="PS50110"/>
    </source>
</evidence>
<dbReference type="FunFam" id="1.10.10.10:FF:000099">
    <property type="entry name" value="Two-component system response regulator TorR"/>
    <property type="match status" value="1"/>
</dbReference>
<evidence type="ECO:0000256" key="10">
    <source>
        <dbReference type="PROSITE-ProRule" id="PRU00169"/>
    </source>
</evidence>
<dbReference type="Proteomes" id="UP001223420">
    <property type="component" value="Unassembled WGS sequence"/>
</dbReference>
<dbReference type="Proteomes" id="UP001432995">
    <property type="component" value="Unassembled WGS sequence"/>
</dbReference>
<dbReference type="GO" id="GO:0032993">
    <property type="term" value="C:protein-DNA complex"/>
    <property type="evidence" value="ECO:0007669"/>
    <property type="project" value="TreeGrafter"/>
</dbReference>
<keyword evidence="4" id="KW-0902">Two-component regulatory system</keyword>
<evidence type="ECO:0000313" key="15">
    <source>
        <dbReference type="EMBL" id="MER2288268.1"/>
    </source>
</evidence>
<evidence type="ECO:0000256" key="1">
    <source>
        <dbReference type="ARBA" id="ARBA00004496"/>
    </source>
</evidence>
<proteinExistence type="predicted"/>
<keyword evidence="7" id="KW-0010">Activator</keyword>
<dbReference type="InterPro" id="IPR011006">
    <property type="entry name" value="CheY-like_superfamily"/>
</dbReference>
<dbReference type="InterPro" id="IPR016032">
    <property type="entry name" value="Sig_transdc_resp-reg_C-effctor"/>
</dbReference>
<gene>
    <name evidence="15" type="ORF">ABS770_08380</name>
    <name evidence="14" type="ORF">QO001_002772</name>
</gene>
<dbReference type="GO" id="GO:0005829">
    <property type="term" value="C:cytosol"/>
    <property type="evidence" value="ECO:0007669"/>
    <property type="project" value="TreeGrafter"/>
</dbReference>
<dbReference type="EMBL" id="JBELQD010000006">
    <property type="protein sequence ID" value="MER2288268.1"/>
    <property type="molecule type" value="Genomic_DNA"/>
</dbReference>
<keyword evidence="3" id="KW-0597">Phosphoprotein</keyword>
<dbReference type="EMBL" id="JAUSWL010000004">
    <property type="protein sequence ID" value="MDQ0543843.1"/>
    <property type="molecule type" value="Genomic_DNA"/>
</dbReference>
<feature type="DNA-binding region" description="OmpR/PhoB-type" evidence="11">
    <location>
        <begin position="136"/>
        <end position="235"/>
    </location>
</feature>
<protein>
    <recommendedName>
        <fullName evidence="9">Regulatory protein VirG</fullName>
    </recommendedName>
</protein>
<evidence type="ECO:0000256" key="8">
    <source>
        <dbReference type="ARBA" id="ARBA00023163"/>
    </source>
</evidence>
<dbReference type="SUPFAM" id="SSF46894">
    <property type="entry name" value="C-terminal effector domain of the bipartite response regulators"/>
    <property type="match status" value="1"/>
</dbReference>
<dbReference type="GO" id="GO:0000156">
    <property type="term" value="F:phosphorelay response regulator activity"/>
    <property type="evidence" value="ECO:0007669"/>
    <property type="project" value="TreeGrafter"/>
</dbReference>
<evidence type="ECO:0000256" key="2">
    <source>
        <dbReference type="ARBA" id="ARBA00022490"/>
    </source>
</evidence>
<evidence type="ECO:0000256" key="7">
    <source>
        <dbReference type="ARBA" id="ARBA00023159"/>
    </source>
</evidence>
<evidence type="ECO:0000256" key="9">
    <source>
        <dbReference type="ARBA" id="ARBA00067337"/>
    </source>
</evidence>
<evidence type="ECO:0000313" key="16">
    <source>
        <dbReference type="Proteomes" id="UP001223420"/>
    </source>
</evidence>
<dbReference type="Gene3D" id="3.40.50.2300">
    <property type="match status" value="1"/>
</dbReference>
<keyword evidence="5" id="KW-0805">Transcription regulation</keyword>
<dbReference type="SMART" id="SM00448">
    <property type="entry name" value="REC"/>
    <property type="match status" value="1"/>
</dbReference>
<evidence type="ECO:0000313" key="14">
    <source>
        <dbReference type="EMBL" id="MDQ0543843.1"/>
    </source>
</evidence>
<sequence length="242" mass="27321">MPAPGIRILLLDDDADVQRTVSDYFSEHGVSVTPAATRLQAQALLADPTEFDLVALNLRPGSENGLELLRELRARSDIPVILTTAHRRDELDRVLGLELGADDYLVKPYGLREFLARVRVVHRRAAGHARHRSRDAPCRRFEGWVLNRRRRRLTNPAGVDVDLSKGEYALLAAFLDAPQRPLSREYLLQATHIHEDVFDRSIDVQILRLRRKIETEPSQPAVILTERGVGYVFAVPVECAAR</sequence>
<dbReference type="Gene3D" id="1.10.10.10">
    <property type="entry name" value="Winged helix-like DNA-binding domain superfamily/Winged helix DNA-binding domain"/>
    <property type="match status" value="1"/>
</dbReference>
<dbReference type="InterPro" id="IPR036388">
    <property type="entry name" value="WH-like_DNA-bd_sf"/>
</dbReference>
<accession>A0AAJ1TWI4</accession>
<dbReference type="GO" id="GO:0006355">
    <property type="term" value="P:regulation of DNA-templated transcription"/>
    <property type="evidence" value="ECO:0007669"/>
    <property type="project" value="InterPro"/>
</dbReference>
<evidence type="ECO:0000259" key="13">
    <source>
        <dbReference type="PROSITE" id="PS51755"/>
    </source>
</evidence>
<dbReference type="PROSITE" id="PS51755">
    <property type="entry name" value="OMPR_PHOB"/>
    <property type="match status" value="1"/>
</dbReference>
<dbReference type="InterPro" id="IPR001789">
    <property type="entry name" value="Sig_transdc_resp-reg_receiver"/>
</dbReference>
<dbReference type="Pfam" id="PF00072">
    <property type="entry name" value="Response_reg"/>
    <property type="match status" value="1"/>
</dbReference>
<dbReference type="InterPro" id="IPR039420">
    <property type="entry name" value="WalR-like"/>
</dbReference>
<evidence type="ECO:0000256" key="3">
    <source>
        <dbReference type="ARBA" id="ARBA00022553"/>
    </source>
</evidence>
<comment type="caution">
    <text evidence="10">Lacks conserved residue(s) required for the propagation of feature annotation.</text>
</comment>
<evidence type="ECO:0000256" key="6">
    <source>
        <dbReference type="ARBA" id="ARBA00023125"/>
    </source>
</evidence>
<organism evidence="14 16">
    <name type="scientific">Methylobacterium brachiatum</name>
    <dbReference type="NCBI Taxonomy" id="269660"/>
    <lineage>
        <taxon>Bacteria</taxon>
        <taxon>Pseudomonadati</taxon>
        <taxon>Pseudomonadota</taxon>
        <taxon>Alphaproteobacteria</taxon>
        <taxon>Hyphomicrobiales</taxon>
        <taxon>Methylobacteriaceae</taxon>
        <taxon>Methylobacterium</taxon>
    </lineage>
</organism>
<dbReference type="PANTHER" id="PTHR48111">
    <property type="entry name" value="REGULATOR OF RPOS"/>
    <property type="match status" value="1"/>
</dbReference>
<dbReference type="GO" id="GO:0000976">
    <property type="term" value="F:transcription cis-regulatory region binding"/>
    <property type="evidence" value="ECO:0007669"/>
    <property type="project" value="TreeGrafter"/>
</dbReference>
<feature type="domain" description="OmpR/PhoB-type" evidence="13">
    <location>
        <begin position="136"/>
        <end position="235"/>
    </location>
</feature>